<protein>
    <submittedName>
        <fullName evidence="3">Glycerophosphodiester phosphodiesterase</fullName>
    </submittedName>
</protein>
<dbReference type="SUPFAM" id="SSF51695">
    <property type="entry name" value="PLC-like phosphodiesterases"/>
    <property type="match status" value="1"/>
</dbReference>
<dbReference type="EMBL" id="JAHESF010000058">
    <property type="protein sequence ID" value="MBT1701145.1"/>
    <property type="molecule type" value="Genomic_DNA"/>
</dbReference>
<dbReference type="PANTHER" id="PTHR46211:SF14">
    <property type="entry name" value="GLYCEROPHOSPHODIESTER PHOSPHODIESTERASE"/>
    <property type="match status" value="1"/>
</dbReference>
<organism evidence="3 4">
    <name type="scientific">Chryseosolibacter histidini</name>
    <dbReference type="NCBI Taxonomy" id="2782349"/>
    <lineage>
        <taxon>Bacteria</taxon>
        <taxon>Pseudomonadati</taxon>
        <taxon>Bacteroidota</taxon>
        <taxon>Cytophagia</taxon>
        <taxon>Cytophagales</taxon>
        <taxon>Chryseotaleaceae</taxon>
        <taxon>Chryseosolibacter</taxon>
    </lineage>
</organism>
<sequence>MKFSFTIFLISAIFIQVNAQTPSKPIYIPKFDLQGHRGARGLKPENTIPAFLVALDTGVTTLELDLAVTKDKQLVVSHEPWMSAAICSEPDGTPVTAREEKKFNIFQMSYDEVKQFDCGSRGNPKFPEQQKMKVYKPLLSDVIAAVEDHIRNRTQYEVDYNIEIKSSPEGDNKFHPSPQEFSDLAYNLIDQYLPWERVVIQSFDFRVLKYWHEKYPAVRLAALVENTKTVSSNLEQLGFTPSVYSPYFKLISAEDVQYLHQHKVRVIPWTVNETDDIKKMRHMGVDGLITDYPNKAAQLGLGIKRPKN</sequence>
<feature type="domain" description="GP-PDE" evidence="2">
    <location>
        <begin position="31"/>
        <end position="300"/>
    </location>
</feature>
<evidence type="ECO:0000313" key="4">
    <source>
        <dbReference type="Proteomes" id="UP001319200"/>
    </source>
</evidence>
<name>A0AAP2DRD3_9BACT</name>
<dbReference type="Proteomes" id="UP001319200">
    <property type="component" value="Unassembled WGS sequence"/>
</dbReference>
<keyword evidence="4" id="KW-1185">Reference proteome</keyword>
<dbReference type="Gene3D" id="3.20.20.190">
    <property type="entry name" value="Phosphatidylinositol (PI) phosphodiesterase"/>
    <property type="match status" value="1"/>
</dbReference>
<proteinExistence type="predicted"/>
<dbReference type="Pfam" id="PF03009">
    <property type="entry name" value="GDPD"/>
    <property type="match status" value="1"/>
</dbReference>
<evidence type="ECO:0000313" key="3">
    <source>
        <dbReference type="EMBL" id="MBT1701145.1"/>
    </source>
</evidence>
<dbReference type="GO" id="GO:0006629">
    <property type="term" value="P:lipid metabolic process"/>
    <property type="evidence" value="ECO:0007669"/>
    <property type="project" value="InterPro"/>
</dbReference>
<evidence type="ECO:0000259" key="2">
    <source>
        <dbReference type="PROSITE" id="PS51704"/>
    </source>
</evidence>
<feature type="signal peptide" evidence="1">
    <location>
        <begin position="1"/>
        <end position="19"/>
    </location>
</feature>
<dbReference type="PANTHER" id="PTHR46211">
    <property type="entry name" value="GLYCEROPHOSPHORYL DIESTER PHOSPHODIESTERASE"/>
    <property type="match status" value="1"/>
</dbReference>
<reference evidence="3 4" key="1">
    <citation type="submission" date="2021-05" db="EMBL/GenBank/DDBJ databases">
        <title>A Polyphasic approach of four new species of the genus Ohtaekwangia: Ohtaekwangia histidinii sp. nov., Ohtaekwangia cretensis sp. nov., Ohtaekwangia indiensis sp. nov., Ohtaekwangia reichenbachii sp. nov. from diverse environment.</title>
        <authorList>
            <person name="Octaviana S."/>
        </authorList>
    </citation>
    <scope>NUCLEOTIDE SEQUENCE [LARGE SCALE GENOMIC DNA]</scope>
    <source>
        <strain evidence="3 4">PWU4</strain>
    </source>
</reference>
<dbReference type="InterPro" id="IPR017946">
    <property type="entry name" value="PLC-like_Pdiesterase_TIM-brl"/>
</dbReference>
<feature type="chain" id="PRO_5043036729" evidence="1">
    <location>
        <begin position="20"/>
        <end position="308"/>
    </location>
</feature>
<dbReference type="CDD" id="cd08567">
    <property type="entry name" value="GDPD_SpGDE_like"/>
    <property type="match status" value="1"/>
</dbReference>
<evidence type="ECO:0000256" key="1">
    <source>
        <dbReference type="SAM" id="SignalP"/>
    </source>
</evidence>
<dbReference type="AlphaFoldDB" id="A0AAP2DRD3"/>
<dbReference type="GO" id="GO:0008081">
    <property type="term" value="F:phosphoric diester hydrolase activity"/>
    <property type="evidence" value="ECO:0007669"/>
    <property type="project" value="InterPro"/>
</dbReference>
<accession>A0AAP2DRD3</accession>
<dbReference type="RefSeq" id="WP_254169831.1">
    <property type="nucleotide sequence ID" value="NZ_JAHESF010000058.1"/>
</dbReference>
<gene>
    <name evidence="3" type="ORF">KK083_29910</name>
</gene>
<dbReference type="InterPro" id="IPR030395">
    <property type="entry name" value="GP_PDE_dom"/>
</dbReference>
<dbReference type="PROSITE" id="PS51704">
    <property type="entry name" value="GP_PDE"/>
    <property type="match status" value="1"/>
</dbReference>
<comment type="caution">
    <text evidence="3">The sequence shown here is derived from an EMBL/GenBank/DDBJ whole genome shotgun (WGS) entry which is preliminary data.</text>
</comment>
<keyword evidence="1" id="KW-0732">Signal</keyword>